<dbReference type="GO" id="GO:0004175">
    <property type="term" value="F:endopeptidase activity"/>
    <property type="evidence" value="ECO:0007669"/>
    <property type="project" value="TreeGrafter"/>
</dbReference>
<dbReference type="GO" id="GO:0006508">
    <property type="term" value="P:proteolysis"/>
    <property type="evidence" value="ECO:0007669"/>
    <property type="project" value="InterPro"/>
</dbReference>
<reference evidence="4 5" key="1">
    <citation type="submission" date="2018-01" db="EMBL/GenBank/DDBJ databases">
        <title>Draft genome sequence of Sphaerisporangium sp. 7K107.</title>
        <authorList>
            <person name="Sahin N."/>
            <person name="Saygin H."/>
            <person name="Ay H."/>
        </authorList>
    </citation>
    <scope>NUCLEOTIDE SEQUENCE [LARGE SCALE GENOMIC DNA]</scope>
    <source>
        <strain evidence="4 5">7K107</strain>
    </source>
</reference>
<protein>
    <submittedName>
        <fullName evidence="4">Peptidase</fullName>
    </submittedName>
</protein>
<dbReference type="PANTHER" id="PTHR32060:SF22">
    <property type="entry name" value="CARBOXYL-TERMINAL-PROCESSING PEPTIDASE 3, CHLOROPLASTIC"/>
    <property type="match status" value="1"/>
</dbReference>
<feature type="region of interest" description="Disordered" evidence="1">
    <location>
        <begin position="27"/>
        <end position="54"/>
    </location>
</feature>
<dbReference type="EMBL" id="POUA01000024">
    <property type="protein sequence ID" value="PZG53901.1"/>
    <property type="molecule type" value="Genomic_DNA"/>
</dbReference>
<dbReference type="PROSITE" id="PS50106">
    <property type="entry name" value="PDZ"/>
    <property type="match status" value="1"/>
</dbReference>
<dbReference type="Gene3D" id="2.30.42.10">
    <property type="match status" value="1"/>
</dbReference>
<dbReference type="PROSITE" id="PS51257">
    <property type="entry name" value="PROKAR_LIPOPROTEIN"/>
    <property type="match status" value="1"/>
</dbReference>
<dbReference type="InterPro" id="IPR005151">
    <property type="entry name" value="Tail-specific_protease"/>
</dbReference>
<comment type="caution">
    <text evidence="4">The sequence shown here is derived from an EMBL/GenBank/DDBJ whole genome shotgun (WGS) entry which is preliminary data.</text>
</comment>
<dbReference type="InterPro" id="IPR036034">
    <property type="entry name" value="PDZ_sf"/>
</dbReference>
<dbReference type="CDD" id="cd06567">
    <property type="entry name" value="Peptidase_S41"/>
    <property type="match status" value="1"/>
</dbReference>
<keyword evidence="2" id="KW-0732">Signal</keyword>
<sequence length="478" mass="49731">MSGKGVAAGLALLFLLTACTGQTPPRAEAVRATEAGTSACAHPPRGTDPGPQTPVTIDVVEQAYLCILAYHYSGATLDARSLLLAGFAAFTQELNRAGHDLPEATMPALGGDRAADWAAFEAAYRRVTGRLPDDGELREKLAAATLRAVVAALGDNHARWAPGRRPPPGYYDGDQYGLGLRTSLRAQVGENPGVALPPLFVTAVLGGAAEKAGLRPGDVIASIDGSAPFIGGQVTSAAIAALYPQYPQADPVRLQVRREGSSRTVTLKPGLFQPDPDAVRPVTAKVLDDDVAYVRLGGFGPDAADRVLKEIARLRAGRTLTGLVLDLRGNGGGSPNEVNRLLGGFAHGEVTAYLCRVDGTCDTMRTDDTVPLVGLPLVVLIDRGCASACEHFGSVVKDLRLGTLVGTRTAGAMPGPAEPYLLGNNTVLTLPSRRHLAPGREVIDRIGVAPHHHVPPAAKDAAAGRDAALAKALTLLRG</sequence>
<dbReference type="SUPFAM" id="SSF52096">
    <property type="entry name" value="ClpP/crotonase"/>
    <property type="match status" value="1"/>
</dbReference>
<dbReference type="InterPro" id="IPR001478">
    <property type="entry name" value="PDZ"/>
</dbReference>
<accession>A0A2W2GZS0</accession>
<dbReference type="SMART" id="SM00245">
    <property type="entry name" value="TSPc"/>
    <property type="match status" value="1"/>
</dbReference>
<dbReference type="GO" id="GO:0007165">
    <property type="term" value="P:signal transduction"/>
    <property type="evidence" value="ECO:0007669"/>
    <property type="project" value="TreeGrafter"/>
</dbReference>
<dbReference type="Gene3D" id="3.90.226.10">
    <property type="entry name" value="2-enoyl-CoA Hydratase, Chain A, domain 1"/>
    <property type="match status" value="1"/>
</dbReference>
<dbReference type="SUPFAM" id="SSF50156">
    <property type="entry name" value="PDZ domain-like"/>
    <property type="match status" value="1"/>
</dbReference>
<name>A0A2W2GZS0_9ACTN</name>
<evidence type="ECO:0000256" key="2">
    <source>
        <dbReference type="SAM" id="SignalP"/>
    </source>
</evidence>
<dbReference type="PANTHER" id="PTHR32060">
    <property type="entry name" value="TAIL-SPECIFIC PROTEASE"/>
    <property type="match status" value="1"/>
</dbReference>
<gene>
    <name evidence="4" type="ORF">C1I98_05270</name>
</gene>
<dbReference type="SMART" id="SM00228">
    <property type="entry name" value="PDZ"/>
    <property type="match status" value="1"/>
</dbReference>
<feature type="signal peptide" evidence="2">
    <location>
        <begin position="1"/>
        <end position="20"/>
    </location>
</feature>
<dbReference type="Proteomes" id="UP000248544">
    <property type="component" value="Unassembled WGS sequence"/>
</dbReference>
<dbReference type="GO" id="GO:0008236">
    <property type="term" value="F:serine-type peptidase activity"/>
    <property type="evidence" value="ECO:0007669"/>
    <property type="project" value="InterPro"/>
</dbReference>
<organism evidence="4 5">
    <name type="scientific">Spongiactinospora gelatinilytica</name>
    <dbReference type="NCBI Taxonomy" id="2666298"/>
    <lineage>
        <taxon>Bacteria</taxon>
        <taxon>Bacillati</taxon>
        <taxon>Actinomycetota</taxon>
        <taxon>Actinomycetes</taxon>
        <taxon>Streptosporangiales</taxon>
        <taxon>Streptosporangiaceae</taxon>
        <taxon>Spongiactinospora</taxon>
    </lineage>
</organism>
<feature type="chain" id="PRO_5038859898" evidence="2">
    <location>
        <begin position="21"/>
        <end position="478"/>
    </location>
</feature>
<evidence type="ECO:0000256" key="1">
    <source>
        <dbReference type="SAM" id="MobiDB-lite"/>
    </source>
</evidence>
<evidence type="ECO:0000313" key="5">
    <source>
        <dbReference type="Proteomes" id="UP000248544"/>
    </source>
</evidence>
<evidence type="ECO:0000313" key="4">
    <source>
        <dbReference type="EMBL" id="PZG53901.1"/>
    </source>
</evidence>
<keyword evidence="5" id="KW-1185">Reference proteome</keyword>
<feature type="domain" description="PDZ" evidence="3">
    <location>
        <begin position="181"/>
        <end position="242"/>
    </location>
</feature>
<proteinExistence type="predicted"/>
<dbReference type="InterPro" id="IPR029045">
    <property type="entry name" value="ClpP/crotonase-like_dom_sf"/>
</dbReference>
<evidence type="ECO:0000259" key="3">
    <source>
        <dbReference type="PROSITE" id="PS50106"/>
    </source>
</evidence>
<dbReference type="RefSeq" id="WP_111165937.1">
    <property type="nucleotide sequence ID" value="NZ_POUA01000024.1"/>
</dbReference>
<dbReference type="Pfam" id="PF03572">
    <property type="entry name" value="Peptidase_S41"/>
    <property type="match status" value="1"/>
</dbReference>
<dbReference type="AlphaFoldDB" id="A0A2W2GZS0"/>
<dbReference type="GO" id="GO:0030288">
    <property type="term" value="C:outer membrane-bounded periplasmic space"/>
    <property type="evidence" value="ECO:0007669"/>
    <property type="project" value="TreeGrafter"/>
</dbReference>